<keyword evidence="1" id="KW-1133">Transmembrane helix</keyword>
<reference evidence="2 3" key="1">
    <citation type="journal article" date="2015" name="Genome Announc.">
        <title>Expanding the biotechnology potential of lactobacilli through comparative genomics of 213 strains and associated genera.</title>
        <authorList>
            <person name="Sun Z."/>
            <person name="Harris H.M."/>
            <person name="McCann A."/>
            <person name="Guo C."/>
            <person name="Argimon S."/>
            <person name="Zhang W."/>
            <person name="Yang X."/>
            <person name="Jeffery I.B."/>
            <person name="Cooney J.C."/>
            <person name="Kagawa T.F."/>
            <person name="Liu W."/>
            <person name="Song Y."/>
            <person name="Salvetti E."/>
            <person name="Wrobel A."/>
            <person name="Rasinkangas P."/>
            <person name="Parkhill J."/>
            <person name="Rea M.C."/>
            <person name="O'Sullivan O."/>
            <person name="Ritari J."/>
            <person name="Douillard F.P."/>
            <person name="Paul Ross R."/>
            <person name="Yang R."/>
            <person name="Briner A.E."/>
            <person name="Felis G.E."/>
            <person name="de Vos W.M."/>
            <person name="Barrangou R."/>
            <person name="Klaenhammer T.R."/>
            <person name="Caufield P.W."/>
            <person name="Cui Y."/>
            <person name="Zhang H."/>
            <person name="O'Toole P.W."/>
        </authorList>
    </citation>
    <scope>NUCLEOTIDE SEQUENCE [LARGE SCALE GENOMIC DNA]</scope>
    <source>
        <strain evidence="2 3">DSM 19674</strain>
    </source>
</reference>
<dbReference type="EMBL" id="AZDY01000038">
    <property type="protein sequence ID" value="KRK82472.1"/>
    <property type="molecule type" value="Genomic_DNA"/>
</dbReference>
<dbReference type="PANTHER" id="PTHR12526">
    <property type="entry name" value="GLYCOSYLTRANSFERASE"/>
    <property type="match status" value="1"/>
</dbReference>
<comment type="caution">
    <text evidence="2">The sequence shown here is derived from an EMBL/GenBank/DDBJ whole genome shotgun (WGS) entry which is preliminary data.</text>
</comment>
<keyword evidence="3" id="KW-1185">Reference proteome</keyword>
<dbReference type="PANTHER" id="PTHR12526:SF630">
    <property type="entry name" value="GLYCOSYLTRANSFERASE"/>
    <property type="match status" value="1"/>
</dbReference>
<gene>
    <name evidence="2" type="ORF">FC78_GL002481</name>
</gene>
<name>A0A0R1KGM2_9LACO</name>
<dbReference type="STRING" id="1423788.FC78_GL002481"/>
<keyword evidence="2" id="KW-0808">Transferase</keyword>
<dbReference type="AlphaFoldDB" id="A0A0R1KGM2"/>
<evidence type="ECO:0000313" key="2">
    <source>
        <dbReference type="EMBL" id="KRK82472.1"/>
    </source>
</evidence>
<accession>A0A0R1KGM2</accession>
<keyword evidence="1" id="KW-0812">Transmembrane</keyword>
<evidence type="ECO:0000256" key="1">
    <source>
        <dbReference type="SAM" id="Phobius"/>
    </source>
</evidence>
<dbReference type="Gene3D" id="3.40.50.2000">
    <property type="entry name" value="Glycogen Phosphorylase B"/>
    <property type="match status" value="2"/>
</dbReference>
<sequence length="349" mass="39620">MKRKVAIITPKLSGNGGTETVLKTVLQENEYFENLNRIDLVILGGHKNNQWITELPTKVKVHFATDNQILRMLVLSYWLLFGGFEQVICLSTTIIHWSALIRKVFRKHYLIVSWIHFSIFNEKTVDPDKLHYADYHLAISSGIVKQLESLGIKAERIRLIFNPVDKKKRVIMPADDGVIHLAYVGRVMLKGQKDLQELFDALTLLPPQAVVLHIYGTGQIAECKAYLAKHHVKQTVIWHGWVKDPWQEIRTLDATVLTSQYEGFPMALAESISYGVPGIASDCPTGPADIIDSENGFLYRVGDVKGLVTDILKLIKQVHFNHVTVQQTLGKYATDKFCQRFWASLAEMK</sequence>
<keyword evidence="1" id="KW-0472">Membrane</keyword>
<dbReference type="OrthoDB" id="9787617at2"/>
<evidence type="ECO:0000313" key="3">
    <source>
        <dbReference type="Proteomes" id="UP000051515"/>
    </source>
</evidence>
<dbReference type="RefSeq" id="WP_056953547.1">
    <property type="nucleotide sequence ID" value="NZ_AZDY01000038.1"/>
</dbReference>
<organism evidence="2 3">
    <name type="scientific">Companilactobacillus bobalius DSM 19674</name>
    <dbReference type="NCBI Taxonomy" id="1423788"/>
    <lineage>
        <taxon>Bacteria</taxon>
        <taxon>Bacillati</taxon>
        <taxon>Bacillota</taxon>
        <taxon>Bacilli</taxon>
        <taxon>Lactobacillales</taxon>
        <taxon>Lactobacillaceae</taxon>
        <taxon>Companilactobacillus</taxon>
        <taxon>Companilactobacillus bobalius</taxon>
    </lineage>
</organism>
<feature type="transmembrane region" description="Helical" evidence="1">
    <location>
        <begin position="77"/>
        <end position="100"/>
    </location>
</feature>
<dbReference type="PATRIC" id="fig|1423788.3.peg.2552"/>
<dbReference type="Pfam" id="PF13692">
    <property type="entry name" value="Glyco_trans_1_4"/>
    <property type="match status" value="1"/>
</dbReference>
<dbReference type="GO" id="GO:0016740">
    <property type="term" value="F:transferase activity"/>
    <property type="evidence" value="ECO:0007669"/>
    <property type="project" value="UniProtKB-KW"/>
</dbReference>
<protein>
    <submittedName>
        <fullName evidence="2">Group 1 glycosyl transferase</fullName>
    </submittedName>
</protein>
<proteinExistence type="predicted"/>
<dbReference type="SUPFAM" id="SSF53756">
    <property type="entry name" value="UDP-Glycosyltransferase/glycogen phosphorylase"/>
    <property type="match status" value="1"/>
</dbReference>
<dbReference type="Proteomes" id="UP000051515">
    <property type="component" value="Unassembled WGS sequence"/>
</dbReference>
<dbReference type="CDD" id="cd03811">
    <property type="entry name" value="GT4_GT28_WabH-like"/>
    <property type="match status" value="1"/>
</dbReference>